<keyword evidence="3" id="KW-1185">Reference proteome</keyword>
<proteinExistence type="predicted"/>
<accession>A0AAV4ADV9</accession>
<feature type="region of interest" description="Disordered" evidence="1">
    <location>
        <begin position="220"/>
        <end position="248"/>
    </location>
</feature>
<comment type="caution">
    <text evidence="2">The sequence shown here is derived from an EMBL/GenBank/DDBJ whole genome shotgun (WGS) entry which is preliminary data.</text>
</comment>
<sequence length="248" mass="25522">MSVTSVPHISRCTLEYSNRNSSNSSINGNKIKICSCRRNISSSNTISSNIGNSSGIDNSNTSTCGGNGINSIESQTCTSNNYTSSNIRISSSMDNGNTSSGGSNKLTGSKVWNHKQQQHLQLRAPVALAAASIPALISASAAAWTMAIPALAVVPTVVLKNSSNSSINGNKIKIGSCRRDISSSNTISSNISNSSGIDNSNTSTCGGNGIKSIESQTCTSSNYTSSNIRSSSSMDNGNTSSGGSNKLT</sequence>
<organism evidence="2 3">
    <name type="scientific">Plakobranchus ocellatus</name>
    <dbReference type="NCBI Taxonomy" id="259542"/>
    <lineage>
        <taxon>Eukaryota</taxon>
        <taxon>Metazoa</taxon>
        <taxon>Spiralia</taxon>
        <taxon>Lophotrochozoa</taxon>
        <taxon>Mollusca</taxon>
        <taxon>Gastropoda</taxon>
        <taxon>Heterobranchia</taxon>
        <taxon>Euthyneura</taxon>
        <taxon>Panpulmonata</taxon>
        <taxon>Sacoglossa</taxon>
        <taxon>Placobranchoidea</taxon>
        <taxon>Plakobranchidae</taxon>
        <taxon>Plakobranchus</taxon>
    </lineage>
</organism>
<name>A0AAV4ADV9_9GAST</name>
<evidence type="ECO:0000313" key="2">
    <source>
        <dbReference type="EMBL" id="GFO04831.1"/>
    </source>
</evidence>
<dbReference type="Proteomes" id="UP000735302">
    <property type="component" value="Unassembled WGS sequence"/>
</dbReference>
<gene>
    <name evidence="2" type="ORF">PoB_003133600</name>
</gene>
<reference evidence="2 3" key="1">
    <citation type="journal article" date="2021" name="Elife">
        <title>Chloroplast acquisition without the gene transfer in kleptoplastic sea slugs, Plakobranchus ocellatus.</title>
        <authorList>
            <person name="Maeda T."/>
            <person name="Takahashi S."/>
            <person name="Yoshida T."/>
            <person name="Shimamura S."/>
            <person name="Takaki Y."/>
            <person name="Nagai Y."/>
            <person name="Toyoda A."/>
            <person name="Suzuki Y."/>
            <person name="Arimoto A."/>
            <person name="Ishii H."/>
            <person name="Satoh N."/>
            <person name="Nishiyama T."/>
            <person name="Hasebe M."/>
            <person name="Maruyama T."/>
            <person name="Minagawa J."/>
            <person name="Obokata J."/>
            <person name="Shigenobu S."/>
        </authorList>
    </citation>
    <scope>NUCLEOTIDE SEQUENCE [LARGE SCALE GENOMIC DNA]</scope>
</reference>
<evidence type="ECO:0000256" key="1">
    <source>
        <dbReference type="SAM" id="MobiDB-lite"/>
    </source>
</evidence>
<feature type="region of interest" description="Disordered" evidence="1">
    <location>
        <begin position="88"/>
        <end position="108"/>
    </location>
</feature>
<feature type="compositionally biased region" description="Polar residues" evidence="1">
    <location>
        <begin position="88"/>
        <end position="107"/>
    </location>
</feature>
<evidence type="ECO:0000313" key="3">
    <source>
        <dbReference type="Proteomes" id="UP000735302"/>
    </source>
</evidence>
<dbReference type="EMBL" id="BLXT01003741">
    <property type="protein sequence ID" value="GFO04831.1"/>
    <property type="molecule type" value="Genomic_DNA"/>
</dbReference>
<protein>
    <submittedName>
        <fullName evidence="2">Uncharacterized protein</fullName>
    </submittedName>
</protein>
<dbReference type="AlphaFoldDB" id="A0AAV4ADV9"/>